<accession>A0ABY4Y8Z4</accession>
<organism evidence="1 2">
    <name type="scientific">Legionella lytica</name>
    <dbReference type="NCBI Taxonomy" id="96232"/>
    <lineage>
        <taxon>Bacteria</taxon>
        <taxon>Pseudomonadati</taxon>
        <taxon>Pseudomonadota</taxon>
        <taxon>Gammaproteobacteria</taxon>
        <taxon>Legionellales</taxon>
        <taxon>Legionellaceae</taxon>
        <taxon>Legionella</taxon>
    </lineage>
</organism>
<evidence type="ECO:0000313" key="1">
    <source>
        <dbReference type="EMBL" id="USQ13715.1"/>
    </source>
</evidence>
<gene>
    <name evidence="1" type="ORF">J2N86_13725</name>
</gene>
<reference evidence="1" key="1">
    <citation type="submission" date="2021-03" db="EMBL/GenBank/DDBJ databases">
        <title>Legionella lytica PCM 2298.</title>
        <authorList>
            <person name="Koper P."/>
        </authorList>
    </citation>
    <scope>NUCLEOTIDE SEQUENCE</scope>
    <source>
        <strain evidence="1">PCM 2298</strain>
    </source>
</reference>
<name>A0ABY4Y8Z4_9GAMM</name>
<keyword evidence="2" id="KW-1185">Reference proteome</keyword>
<dbReference type="EMBL" id="CP071527">
    <property type="protein sequence ID" value="USQ13715.1"/>
    <property type="molecule type" value="Genomic_DNA"/>
</dbReference>
<evidence type="ECO:0000313" key="2">
    <source>
        <dbReference type="Proteomes" id="UP001057474"/>
    </source>
</evidence>
<dbReference type="Proteomes" id="UP001057474">
    <property type="component" value="Chromosome"/>
</dbReference>
<sequence>MIMYKKIAIGFVASIFFIVANCYADSFSMQNSFIISPDLQTKIKDSQFNLLIKGHNGKKFKAYLYAEDGHSENWKQTHCLNGDEYETIVKIGHFYLYLYDLQTKKFLPIRKHVFPDFRRAVMNMEGANFFLWSSTGKNKKDIIFLSQLVACSVGNQYEAYGLSEDESHLERYNFVDDELLDIFSGRIYLSKKEGNHVISPNLHGYTVLEKGIVQYKFTLSDKPREIKQVDN</sequence>
<protein>
    <submittedName>
        <fullName evidence="1">Uncharacterized protein</fullName>
    </submittedName>
</protein>
<proteinExistence type="predicted"/>
<dbReference type="RefSeq" id="WP_252580034.1">
    <property type="nucleotide sequence ID" value="NZ_CP071527.1"/>
</dbReference>